<feature type="region of interest" description="Disordered" evidence="1">
    <location>
        <begin position="1145"/>
        <end position="1166"/>
    </location>
</feature>
<reference evidence="2 3" key="1">
    <citation type="submission" date="2016-02" db="EMBL/GenBank/DDBJ databases">
        <title>Genome analysis of coral dinoflagellate symbionts highlights evolutionary adaptations to a symbiotic lifestyle.</title>
        <authorList>
            <person name="Aranda M."/>
            <person name="Li Y."/>
            <person name="Liew Y.J."/>
            <person name="Baumgarten S."/>
            <person name="Simakov O."/>
            <person name="Wilson M."/>
            <person name="Piel J."/>
            <person name="Ashoor H."/>
            <person name="Bougouffa S."/>
            <person name="Bajic V.B."/>
            <person name="Ryu T."/>
            <person name="Ravasi T."/>
            <person name="Bayer T."/>
            <person name="Micklem G."/>
            <person name="Kim H."/>
            <person name="Bhak J."/>
            <person name="Lajeunesse T.C."/>
            <person name="Voolstra C.R."/>
        </authorList>
    </citation>
    <scope>NUCLEOTIDE SEQUENCE [LARGE SCALE GENOMIC DNA]</scope>
    <source>
        <strain evidence="2 3">CCMP2467</strain>
    </source>
</reference>
<feature type="region of interest" description="Disordered" evidence="1">
    <location>
        <begin position="512"/>
        <end position="619"/>
    </location>
</feature>
<organism evidence="2 3">
    <name type="scientific">Symbiodinium microadriaticum</name>
    <name type="common">Dinoflagellate</name>
    <name type="synonym">Zooxanthella microadriatica</name>
    <dbReference type="NCBI Taxonomy" id="2951"/>
    <lineage>
        <taxon>Eukaryota</taxon>
        <taxon>Sar</taxon>
        <taxon>Alveolata</taxon>
        <taxon>Dinophyceae</taxon>
        <taxon>Suessiales</taxon>
        <taxon>Symbiodiniaceae</taxon>
        <taxon>Symbiodinium</taxon>
    </lineage>
</organism>
<dbReference type="SUPFAM" id="SSF53335">
    <property type="entry name" value="S-adenosyl-L-methionine-dependent methyltransferases"/>
    <property type="match status" value="1"/>
</dbReference>
<evidence type="ECO:0000313" key="3">
    <source>
        <dbReference type="Proteomes" id="UP000186817"/>
    </source>
</evidence>
<dbReference type="InterPro" id="IPR029063">
    <property type="entry name" value="SAM-dependent_MTases_sf"/>
</dbReference>
<dbReference type="Gene3D" id="3.40.50.150">
    <property type="entry name" value="Vaccinia Virus protein VP39"/>
    <property type="match status" value="1"/>
</dbReference>
<dbReference type="Proteomes" id="UP000186817">
    <property type="component" value="Unassembled WGS sequence"/>
</dbReference>
<accession>A0A1Q9CMA8</accession>
<feature type="region of interest" description="Disordered" evidence="1">
    <location>
        <begin position="1295"/>
        <end position="1328"/>
    </location>
</feature>
<dbReference type="EMBL" id="LSRX01001071">
    <property type="protein sequence ID" value="OLP84061.1"/>
    <property type="molecule type" value="Genomic_DNA"/>
</dbReference>
<evidence type="ECO:0000256" key="1">
    <source>
        <dbReference type="SAM" id="MobiDB-lite"/>
    </source>
</evidence>
<sequence>METAMRVDQDGFATSSCLLNDPDTVLFSGVGDQATFNVFWGDILDLRWLAGIQGKNVEVICASPPSQPFLAGSGGLRETKKAIGWWQMFLVLRLLQRRTVTLDMVQRAAYHEDLKLIMDIMLWCGYKCIWKGFVPSVQHVAADRNRFLMVFWNSADYRLDIPDGTQEDLKIQAADFTKVTSRDLLPKWQKNLPGPAFDIRLVDQAKPLPLIPTNYATAIKLPWITLQQRGLYMPIMPISTHGARMLSKWEVLRCYGFHGDTILPSFEEDPMDNDEMKRFFLTGLQELRDSWPPFDEVEIFEHEGWCKLIAKDNQAELTANGFLRHRLLGKKVQLDSLLYRRSQGQLRTLPEHSRMIYEDLKSEDEADEEETYRLFQTTGGSSWIYLKGSDTTMDIQKQVAEYLALPSDDMAMVRMSKPTRETSHWIFAGEIPTRYNVALVLVDTALPEAYWMPTRLHWQDLRSTWSPHHAAEPDIATINDVQIYTWPTLVESGDLIKLRWDGHSEAENAKDLDIFKKIEKMGTPPPTPPDDEGGESSPGGMDDDDDDPQDGEHNPAPPLPPTLPATTPFEVTVDDTPPGPGESSTGGAPHGEEGDGPPTTATQKENMTDPPSPRRWNRRWGSNKAMEKALHEDIPLTINYAPTRPTTTRHAVYVEFQGQILPCDNGDPRTLEQVVQDEWGLPPDTVFFLLQGRWIGAGTTCSRIPTGHTGATAKLRGLFKQKGVPEELLDERIEEIKSQVGERGIKEAYSSFDPWSHLKAACSKRLVKEAESRNKPKAKVLQPDDDPLQTNDPWSMALQERSQWSPEATFFKTEAGTHPSTIAKITHGATGVALVTEREAEILLQNQDYMSTEELAALVVGTAFGATGKFPIQEVEIPCRNQDDRRILLKAQMINLGAKQISLFGEDSKIKVDELDGIILAAEIIRKEVPQWEEVLEGPLKYIKKQIPTLEEATFASWGRKFFLQGKPTTDTKNAETCFILLRIKRDYRDATLRTMAQGIYIAPRSADNGADPSFKVVWFADRPTSELAVLANSEPQAFGLVRSKSGYGIRVKVDDFSRLKQQKWQPGWQPLADTPYHLMMNRYFEVQNLPLSCSKVEVQKFLNQISWKSLAIRQLQPRTWLVGAEQPPPNHVYLAAHGTVLISEKNGKGSSKGKAKGSGKSKGKMAPWILAGTPTTFQGQYPATASRTTSMDNDQTANDLEDRIQKRMDQLHAEQKSAHAILKEDFKSFQEAVQTQTAKQETINLKLQQGLVDITTTITSQLNQNASMIASALQQNRQEINKDIMSAQVSLKEELMGEGKDQMSHLRKRTPSPQRSGEADDSKKQRA</sequence>
<feature type="compositionally biased region" description="Basic and acidic residues" evidence="1">
    <location>
        <begin position="1318"/>
        <end position="1328"/>
    </location>
</feature>
<protein>
    <submittedName>
        <fullName evidence="2">Uncharacterized protein</fullName>
    </submittedName>
</protein>
<feature type="region of interest" description="Disordered" evidence="1">
    <location>
        <begin position="769"/>
        <end position="793"/>
    </location>
</feature>
<gene>
    <name evidence="2" type="ORF">AK812_SmicGene35105</name>
</gene>
<feature type="compositionally biased region" description="Basic residues" evidence="1">
    <location>
        <begin position="1152"/>
        <end position="1164"/>
    </location>
</feature>
<keyword evidence="3" id="KW-1185">Reference proteome</keyword>
<comment type="caution">
    <text evidence="2">The sequence shown here is derived from an EMBL/GenBank/DDBJ whole genome shotgun (WGS) entry which is preliminary data.</text>
</comment>
<feature type="compositionally biased region" description="Basic and acidic residues" evidence="1">
    <location>
        <begin position="1295"/>
        <end position="1305"/>
    </location>
</feature>
<evidence type="ECO:0000313" key="2">
    <source>
        <dbReference type="EMBL" id="OLP84061.1"/>
    </source>
</evidence>
<proteinExistence type="predicted"/>
<name>A0A1Q9CMA8_SYMMI</name>